<sequence length="363" mass="40628">MFDGAIKCKQTFERLEEHGPNYLSKDDIPTAEDWDSAKVFDLRYKFAYVNIVLMNFGRRLCKNIENKVEEAFSRLCDDYYMRISKEKYSQTQSCTPIKGFGFQSQSEIPSISSSESYKARAGGHDRFKQSKKTCLDDAKTEVNSSPFKIISQVAMNIYNIPISTVPSKSTFSTGGEVLDSFQSSLTPQTIEALICAQIWIQSKPLDDMTEEIDDAKEIDEAQGRKHSDGSTLGYIFIQCLYHVVPDLKIFRIKSPMPHKGSSCKNDPHAAFALIIDGKNLTEGTGRTFILILGLINHLVTRLVNEGIRKTTLAIGDCANNIQGEFSLNVNVAIIVSLLLIYVSIKDPPDLDVVSSNWITSSWC</sequence>
<evidence type="ECO:0000313" key="2">
    <source>
        <dbReference type="EnsemblPlants" id="MELO3C034301.2.1"/>
    </source>
</evidence>
<dbReference type="PANTHER" id="PTHR23272:SF161">
    <property type="entry name" value="ZINC FINGER BED DOMAIN-CONTAINING PROTEIN RICESLEEPER 1-LIKE"/>
    <property type="match status" value="1"/>
</dbReference>
<dbReference type="AlphaFoldDB" id="A0A9I9EIN8"/>
<dbReference type="InterPro" id="IPR012337">
    <property type="entry name" value="RNaseH-like_sf"/>
</dbReference>
<dbReference type="SUPFAM" id="SSF53098">
    <property type="entry name" value="Ribonuclease H-like"/>
    <property type="match status" value="1"/>
</dbReference>
<dbReference type="Gramene" id="MELO3C034301.2.1">
    <property type="protein sequence ID" value="MELO3C034301.2.1"/>
    <property type="gene ID" value="MELO3C034301.2"/>
</dbReference>
<dbReference type="PANTHER" id="PTHR23272">
    <property type="entry name" value="BED FINGER-RELATED"/>
    <property type="match status" value="1"/>
</dbReference>
<accession>A0A9I9EIN8</accession>
<protein>
    <recommendedName>
        <fullName evidence="1">HAT C-terminal dimerisation domain-containing protein</fullName>
    </recommendedName>
</protein>
<dbReference type="EnsemblPlants" id="MELO3C034301.2.1">
    <property type="protein sequence ID" value="MELO3C034301.2.1"/>
    <property type="gene ID" value="MELO3C034301.2"/>
</dbReference>
<dbReference type="Pfam" id="PF05699">
    <property type="entry name" value="Dimer_Tnp_hAT"/>
    <property type="match status" value="1"/>
</dbReference>
<organism evidence="2">
    <name type="scientific">Cucumis melo</name>
    <name type="common">Muskmelon</name>
    <dbReference type="NCBI Taxonomy" id="3656"/>
    <lineage>
        <taxon>Eukaryota</taxon>
        <taxon>Viridiplantae</taxon>
        <taxon>Streptophyta</taxon>
        <taxon>Embryophyta</taxon>
        <taxon>Tracheophyta</taxon>
        <taxon>Spermatophyta</taxon>
        <taxon>Magnoliopsida</taxon>
        <taxon>eudicotyledons</taxon>
        <taxon>Gunneridae</taxon>
        <taxon>Pentapetalae</taxon>
        <taxon>rosids</taxon>
        <taxon>fabids</taxon>
        <taxon>Cucurbitales</taxon>
        <taxon>Cucurbitaceae</taxon>
        <taxon>Benincaseae</taxon>
        <taxon>Cucumis</taxon>
    </lineage>
</organism>
<reference evidence="2" key="1">
    <citation type="submission" date="2023-03" db="UniProtKB">
        <authorList>
            <consortium name="EnsemblPlants"/>
        </authorList>
    </citation>
    <scope>IDENTIFICATION</scope>
</reference>
<dbReference type="InterPro" id="IPR008906">
    <property type="entry name" value="HATC_C_dom"/>
</dbReference>
<proteinExistence type="predicted"/>
<name>A0A9I9EIN8_CUCME</name>
<feature type="domain" description="HAT C-terminal dimerisation" evidence="1">
    <location>
        <begin position="142"/>
        <end position="200"/>
    </location>
</feature>
<dbReference type="GO" id="GO:0046983">
    <property type="term" value="F:protein dimerization activity"/>
    <property type="evidence" value="ECO:0007669"/>
    <property type="project" value="InterPro"/>
</dbReference>
<evidence type="ECO:0000259" key="1">
    <source>
        <dbReference type="Pfam" id="PF05699"/>
    </source>
</evidence>